<protein>
    <recommendedName>
        <fullName evidence="4">RRM domain-containing protein</fullName>
    </recommendedName>
</protein>
<dbReference type="STRING" id="1460663.A0A177CFS5"/>
<reference evidence="5 6" key="1">
    <citation type="submission" date="2016-05" db="EMBL/GenBank/DDBJ databases">
        <title>Comparative analysis of secretome profiles of manganese(II)-oxidizing ascomycete fungi.</title>
        <authorList>
            <consortium name="DOE Joint Genome Institute"/>
            <person name="Zeiner C.A."/>
            <person name="Purvine S.O."/>
            <person name="Zink E.M."/>
            <person name="Wu S."/>
            <person name="Pasa-Tolic L."/>
            <person name="Chaput D.L."/>
            <person name="Haridas S."/>
            <person name="Grigoriev I.V."/>
            <person name="Santelli C.M."/>
            <person name="Hansel C.M."/>
        </authorList>
    </citation>
    <scope>NUCLEOTIDE SEQUENCE [LARGE SCALE GENOMIC DNA]</scope>
    <source>
        <strain evidence="5 6">AP3s5-JAC2a</strain>
    </source>
</reference>
<dbReference type="InterPro" id="IPR000504">
    <property type="entry name" value="RRM_dom"/>
</dbReference>
<dbReference type="PROSITE" id="PS50102">
    <property type="entry name" value="RRM"/>
    <property type="match status" value="1"/>
</dbReference>
<dbReference type="InParanoid" id="A0A177CFS5"/>
<dbReference type="PANTHER" id="PTHR23189">
    <property type="entry name" value="RNA RECOGNITION MOTIF-CONTAINING"/>
    <property type="match status" value="1"/>
</dbReference>
<sequence>MSPNHSPPPSSSTRGPPSSPFAGTDPTLYTPEAVRKGGRTAVPESSKAAGKKPVIEIPAIRHTAYHGLNPQPHDLPVFVNEIETASRDFISRYVLVQLIPDGNRDIEAGSDHETELAKVQDKMKEYAVFDMCVPIYSRGVYLRFDNLQDAGAGKLILEQHLFRCCYVDNYTFAIAKSQDTAAIDEFEGQIRVEVQAAPVVDTLPIMFSLNDLKGMHDDLEAALSRFGPIRDFVHVSTDQNLMAFVFRFEFYSVEVANRTRASLLETPLTRMDQHVSVPVSSSASLHVNSSQGLWSWNIIRSENWTGPRPPNSPHRRLPRVDDKGRFMEFRHAPLVNAPTMEPREERDGAHNKVYRSRIVAGSDVRTTIMLRNIPNKLDWMSLKTLLDRVCFGTYDFIYLRIDFKSGHNVGYAFINFVDMTGMISMLDKVEHRGWPGYRSSKNAELSYATIQGREALVQKFRNSSVMQQTPYCRPRLFITKEEAWINQNIRKTGVEVKFPDPDNWSKFQRSIDSARTVGLFPPTGVVHQSIDRAHMSSYDRGTPRDMVHMYSQYGHPPTFKGFSEPSKRTVEQLFHAQFGPAQSGMVTFEYIPLRLAQQLLGENGSPTFMGRSADPAYVATPPIPMYAYAAGPSYTSNDAYNNVSYYQNGDELGDLE</sequence>
<keyword evidence="1 2" id="KW-0694">RNA-binding</keyword>
<dbReference type="GO" id="GO:0003723">
    <property type="term" value="F:RNA binding"/>
    <property type="evidence" value="ECO:0007669"/>
    <property type="project" value="UniProtKB-UniRule"/>
</dbReference>
<dbReference type="OrthoDB" id="417481at2759"/>
<evidence type="ECO:0000256" key="2">
    <source>
        <dbReference type="PROSITE-ProRule" id="PRU00176"/>
    </source>
</evidence>
<proteinExistence type="predicted"/>
<dbReference type="Pfam" id="PF04059">
    <property type="entry name" value="RRM_2"/>
    <property type="match status" value="1"/>
</dbReference>
<dbReference type="RefSeq" id="XP_018035942.1">
    <property type="nucleotide sequence ID" value="XM_018180878.1"/>
</dbReference>
<keyword evidence="6" id="KW-1185">Reference proteome</keyword>
<organism evidence="5 6">
    <name type="scientific">Paraphaeosphaeria sporulosa</name>
    <dbReference type="NCBI Taxonomy" id="1460663"/>
    <lineage>
        <taxon>Eukaryota</taxon>
        <taxon>Fungi</taxon>
        <taxon>Dikarya</taxon>
        <taxon>Ascomycota</taxon>
        <taxon>Pezizomycotina</taxon>
        <taxon>Dothideomycetes</taxon>
        <taxon>Pleosporomycetidae</taxon>
        <taxon>Pleosporales</taxon>
        <taxon>Massarineae</taxon>
        <taxon>Didymosphaeriaceae</taxon>
        <taxon>Paraphaeosphaeria</taxon>
    </lineage>
</organism>
<dbReference type="Proteomes" id="UP000077069">
    <property type="component" value="Unassembled WGS sequence"/>
</dbReference>
<dbReference type="SUPFAM" id="SSF54928">
    <property type="entry name" value="RNA-binding domain, RBD"/>
    <property type="match status" value="1"/>
</dbReference>
<feature type="domain" description="RRM" evidence="4">
    <location>
        <begin position="366"/>
        <end position="462"/>
    </location>
</feature>
<evidence type="ECO:0000313" key="6">
    <source>
        <dbReference type="Proteomes" id="UP000077069"/>
    </source>
</evidence>
<dbReference type="AlphaFoldDB" id="A0A177CFS5"/>
<dbReference type="EMBL" id="KV441552">
    <property type="protein sequence ID" value="OAG05577.1"/>
    <property type="molecule type" value="Genomic_DNA"/>
</dbReference>
<evidence type="ECO:0000256" key="1">
    <source>
        <dbReference type="ARBA" id="ARBA00022884"/>
    </source>
</evidence>
<dbReference type="InterPro" id="IPR035979">
    <property type="entry name" value="RBD_domain_sf"/>
</dbReference>
<evidence type="ECO:0000313" key="5">
    <source>
        <dbReference type="EMBL" id="OAG05577.1"/>
    </source>
</evidence>
<accession>A0A177CFS5</accession>
<gene>
    <name evidence="5" type="ORF">CC84DRAFT_1186790</name>
</gene>
<feature type="region of interest" description="Disordered" evidence="3">
    <location>
        <begin position="1"/>
        <end position="49"/>
    </location>
</feature>
<evidence type="ECO:0000259" key="4">
    <source>
        <dbReference type="PROSITE" id="PS50102"/>
    </source>
</evidence>
<feature type="compositionally biased region" description="Pro residues" evidence="3">
    <location>
        <begin position="1"/>
        <end position="10"/>
    </location>
</feature>
<evidence type="ECO:0000256" key="3">
    <source>
        <dbReference type="SAM" id="MobiDB-lite"/>
    </source>
</evidence>
<dbReference type="InterPro" id="IPR007201">
    <property type="entry name" value="Mei2-like_Rrm_C"/>
</dbReference>
<dbReference type="GeneID" id="28764364"/>
<name>A0A177CFS5_9PLEO</name>